<gene>
    <name evidence="5" type="ORF">CERSUDRAFT_116460</name>
</gene>
<evidence type="ECO:0000256" key="1">
    <source>
        <dbReference type="ARBA" id="ARBA00009183"/>
    </source>
</evidence>
<accession>M2QSD4</accession>
<keyword evidence="4" id="KW-0560">Oxidoreductase</keyword>
<comment type="similarity">
    <text evidence="1">Belongs to the FMO family.</text>
</comment>
<keyword evidence="6" id="KW-1185">Reference proteome</keyword>
<dbReference type="AlphaFoldDB" id="M2QSD4"/>
<evidence type="ECO:0000313" key="6">
    <source>
        <dbReference type="Proteomes" id="UP000016930"/>
    </source>
</evidence>
<dbReference type="Gene3D" id="3.50.50.60">
    <property type="entry name" value="FAD/NAD(P)-binding domain"/>
    <property type="match status" value="2"/>
</dbReference>
<proteinExistence type="inferred from homology"/>
<dbReference type="PANTHER" id="PTHR23023">
    <property type="entry name" value="DIMETHYLANILINE MONOOXYGENASE"/>
    <property type="match status" value="1"/>
</dbReference>
<dbReference type="InterPro" id="IPR036188">
    <property type="entry name" value="FAD/NAD-bd_sf"/>
</dbReference>
<dbReference type="OrthoDB" id="2915840at2759"/>
<dbReference type="InterPro" id="IPR050346">
    <property type="entry name" value="FMO-like"/>
</dbReference>
<organism evidence="5 6">
    <name type="scientific">Ceriporiopsis subvermispora (strain B)</name>
    <name type="common">White-rot fungus</name>
    <name type="synonym">Gelatoporia subvermispora</name>
    <dbReference type="NCBI Taxonomy" id="914234"/>
    <lineage>
        <taxon>Eukaryota</taxon>
        <taxon>Fungi</taxon>
        <taxon>Dikarya</taxon>
        <taxon>Basidiomycota</taxon>
        <taxon>Agaricomycotina</taxon>
        <taxon>Agaricomycetes</taxon>
        <taxon>Polyporales</taxon>
        <taxon>Gelatoporiaceae</taxon>
        <taxon>Gelatoporia</taxon>
    </lineage>
</organism>
<dbReference type="GO" id="GO:0050660">
    <property type="term" value="F:flavin adenine dinucleotide binding"/>
    <property type="evidence" value="ECO:0007669"/>
    <property type="project" value="InterPro"/>
</dbReference>
<reference evidence="5 6" key="1">
    <citation type="journal article" date="2012" name="Proc. Natl. Acad. Sci. U.S.A.">
        <title>Comparative genomics of Ceriporiopsis subvermispora and Phanerochaete chrysosporium provide insight into selective ligninolysis.</title>
        <authorList>
            <person name="Fernandez-Fueyo E."/>
            <person name="Ruiz-Duenas F.J."/>
            <person name="Ferreira P."/>
            <person name="Floudas D."/>
            <person name="Hibbett D.S."/>
            <person name="Canessa P."/>
            <person name="Larrondo L.F."/>
            <person name="James T.Y."/>
            <person name="Seelenfreund D."/>
            <person name="Lobos S."/>
            <person name="Polanco R."/>
            <person name="Tello M."/>
            <person name="Honda Y."/>
            <person name="Watanabe T."/>
            <person name="Watanabe T."/>
            <person name="Ryu J.S."/>
            <person name="Kubicek C.P."/>
            <person name="Schmoll M."/>
            <person name="Gaskell J."/>
            <person name="Hammel K.E."/>
            <person name="St John F.J."/>
            <person name="Vanden Wymelenberg A."/>
            <person name="Sabat G."/>
            <person name="Splinter BonDurant S."/>
            <person name="Syed K."/>
            <person name="Yadav J.S."/>
            <person name="Doddapaneni H."/>
            <person name="Subramanian V."/>
            <person name="Lavin J.L."/>
            <person name="Oguiza J.A."/>
            <person name="Perez G."/>
            <person name="Pisabarro A.G."/>
            <person name="Ramirez L."/>
            <person name="Santoyo F."/>
            <person name="Master E."/>
            <person name="Coutinho P.M."/>
            <person name="Henrissat B."/>
            <person name="Lombard V."/>
            <person name="Magnuson J.K."/>
            <person name="Kuees U."/>
            <person name="Hori C."/>
            <person name="Igarashi K."/>
            <person name="Samejima M."/>
            <person name="Held B.W."/>
            <person name="Barry K.W."/>
            <person name="LaButti K.M."/>
            <person name="Lapidus A."/>
            <person name="Lindquist E.A."/>
            <person name="Lucas S.M."/>
            <person name="Riley R."/>
            <person name="Salamov A.A."/>
            <person name="Hoffmeister D."/>
            <person name="Schwenk D."/>
            <person name="Hadar Y."/>
            <person name="Yarden O."/>
            <person name="de Vries R.P."/>
            <person name="Wiebenga A."/>
            <person name="Stenlid J."/>
            <person name="Eastwood D."/>
            <person name="Grigoriev I.V."/>
            <person name="Berka R.M."/>
            <person name="Blanchette R.A."/>
            <person name="Kersten P."/>
            <person name="Martinez A.T."/>
            <person name="Vicuna R."/>
            <person name="Cullen D."/>
        </authorList>
    </citation>
    <scope>NUCLEOTIDE SEQUENCE [LARGE SCALE GENOMIC DNA]</scope>
    <source>
        <strain evidence="5 6">B</strain>
    </source>
</reference>
<evidence type="ECO:0000256" key="4">
    <source>
        <dbReference type="ARBA" id="ARBA00023002"/>
    </source>
</evidence>
<sequence>MQFTYRQSRSGGDRSAKDCKICVVGAGAAGLITAHTLIQDGFRNVELVSRDTSAGGVWAADRVYPGLTINNVYGEFRFSPLPMPPPSNAKATGGRLSGEDMKRYMESFAANFLNGRIQYGKEVINIEVHVDQQNHRQWCITVEDTHDRGRQNLMYDKVVLCTGGCSEPTIPPSLSTTAANGAGFNGLVFHSSQFRERLEEVLATVDPKSAAKPGYVLVVGGGKSAQDTSAYLANQGRKVGIVFDTADAFVAAPIPLPGFIRKSRFLAILSPHMYLRTRLERFLHNTWLGSKIVHGFWSLLQRSSFDALSVPKHSPLRRAHSLFWGIRTNDEGVGRPDGFHALVNAGKIELIAPAKAVSYGEDGRTVLLNDGRSIETDAVILCTGYTSSWTKIFDKNTADELGLRRQTTESIALADKFEHVSLRSEQHFRYPATEAQASSIYRGLVPAKNILNRDFAINGAIFTTNNGYTFEVSAHWIASYFLGDTFLRLPSSTEEAIKNAERKSAWLRQRYPDMIAWVNQSYSSDIAFWSWPQLTDELLEDMGLPSMRSGGNWLTWPFKVIDLKEIENLGQERAALRLQQGVS</sequence>
<dbReference type="Proteomes" id="UP000016930">
    <property type="component" value="Unassembled WGS sequence"/>
</dbReference>
<keyword evidence="3" id="KW-0274">FAD</keyword>
<dbReference type="SUPFAM" id="SSF51905">
    <property type="entry name" value="FAD/NAD(P)-binding domain"/>
    <property type="match status" value="3"/>
</dbReference>
<keyword evidence="2" id="KW-0285">Flavoprotein</keyword>
<dbReference type="GO" id="GO:0050661">
    <property type="term" value="F:NADP binding"/>
    <property type="evidence" value="ECO:0007669"/>
    <property type="project" value="InterPro"/>
</dbReference>
<dbReference type="Pfam" id="PF00743">
    <property type="entry name" value="FMO-like"/>
    <property type="match status" value="1"/>
</dbReference>
<dbReference type="GO" id="GO:0004499">
    <property type="term" value="F:N,N-dimethylaniline monooxygenase activity"/>
    <property type="evidence" value="ECO:0007669"/>
    <property type="project" value="InterPro"/>
</dbReference>
<evidence type="ECO:0000256" key="3">
    <source>
        <dbReference type="ARBA" id="ARBA00022827"/>
    </source>
</evidence>
<dbReference type="InterPro" id="IPR020946">
    <property type="entry name" value="Flavin_mOase-like"/>
</dbReference>
<name>M2QSD4_CERS8</name>
<dbReference type="HOGENOM" id="CLU_035533_0_0_1"/>
<evidence type="ECO:0000256" key="2">
    <source>
        <dbReference type="ARBA" id="ARBA00022630"/>
    </source>
</evidence>
<dbReference type="EMBL" id="KB445801">
    <property type="protein sequence ID" value="EMD34940.1"/>
    <property type="molecule type" value="Genomic_DNA"/>
</dbReference>
<dbReference type="STRING" id="914234.M2QSD4"/>
<protein>
    <submittedName>
        <fullName evidence="5">Uncharacterized protein</fullName>
    </submittedName>
</protein>
<evidence type="ECO:0000313" key="5">
    <source>
        <dbReference type="EMBL" id="EMD34940.1"/>
    </source>
</evidence>